<organism evidence="3 4">
    <name type="scientific">Kribbella koreensis</name>
    <dbReference type="NCBI Taxonomy" id="57909"/>
    <lineage>
        <taxon>Bacteria</taxon>
        <taxon>Bacillati</taxon>
        <taxon>Actinomycetota</taxon>
        <taxon>Actinomycetes</taxon>
        <taxon>Propionibacteriales</taxon>
        <taxon>Kribbellaceae</taxon>
        <taxon>Kribbella</taxon>
    </lineage>
</organism>
<evidence type="ECO:0000259" key="2">
    <source>
        <dbReference type="Pfam" id="PF13193"/>
    </source>
</evidence>
<comment type="caution">
    <text evidence="3">The sequence shown here is derived from an EMBL/GenBank/DDBJ whole genome shotgun (WGS) entry which is preliminary data.</text>
</comment>
<dbReference type="PANTHER" id="PTHR43767">
    <property type="entry name" value="LONG-CHAIN-FATTY-ACID--COA LIGASE"/>
    <property type="match status" value="1"/>
</dbReference>
<gene>
    <name evidence="3" type="ORF">GCM10009554_09670</name>
</gene>
<dbReference type="InterPro" id="IPR025110">
    <property type="entry name" value="AMP-bd_C"/>
</dbReference>
<dbReference type="Gene3D" id="3.30.300.30">
    <property type="match status" value="1"/>
</dbReference>
<keyword evidence="4" id="KW-1185">Reference proteome</keyword>
<dbReference type="CDD" id="cd17631">
    <property type="entry name" value="FACL_FadD13-like"/>
    <property type="match status" value="1"/>
</dbReference>
<dbReference type="RefSeq" id="WP_343965174.1">
    <property type="nucleotide sequence ID" value="NZ_BAAAHK010000003.1"/>
</dbReference>
<proteinExistence type="predicted"/>
<dbReference type="SUPFAM" id="SSF56801">
    <property type="entry name" value="Acetyl-CoA synthetase-like"/>
    <property type="match status" value="1"/>
</dbReference>
<dbReference type="EMBL" id="BAAAHK010000003">
    <property type="protein sequence ID" value="GAA0928259.1"/>
    <property type="molecule type" value="Genomic_DNA"/>
</dbReference>
<evidence type="ECO:0000313" key="4">
    <source>
        <dbReference type="Proteomes" id="UP001500542"/>
    </source>
</evidence>
<feature type="domain" description="AMP-binding enzyme C-terminal" evidence="2">
    <location>
        <begin position="420"/>
        <end position="495"/>
    </location>
</feature>
<dbReference type="Pfam" id="PF13193">
    <property type="entry name" value="AMP-binding_C"/>
    <property type="match status" value="1"/>
</dbReference>
<evidence type="ECO:0000313" key="3">
    <source>
        <dbReference type="EMBL" id="GAA0928259.1"/>
    </source>
</evidence>
<dbReference type="InterPro" id="IPR020845">
    <property type="entry name" value="AMP-binding_CS"/>
</dbReference>
<sequence>MYLTQGLHRAVQQQPDAVMTICGERRRTFAEVAERVSRLAGALQGLGVRSRDRVGILALNSDRYHEYLLAVPWAGAVLNPVNIRWSPAEIAYSLADCDTRVLFVDEAFVPLLPTLYSAVPGLRTVIYLGEGPAPDGTLDYESLIAGAQPVADTCLGGDALAGVFYTGGTTGSPKGVMLSHTNLATSWLGSAATGCLPTRASRSLHCAPMFHLAALAVWGSTLLLAGSHVFVPSFKTESVFEAIAAHRVTDVLVVPTMIQLLVDDPRIGEYDLTSLRAVLYGASPIPAAVLERAMRRLPAATFTQAYGLTETAPIVTVLTPDDHRNGLLRSAGQAAPHSELRIVDADSNQVPTATIGEITVRGDHLMAGYWGKPAETAAVLRNGWLHTGDAGYLDDQGYLYIVDRLKDMIVTGGENVYSAEVENAIARHPAVAQCAVIGVPDTEWGERVHAVVVPAPGQTPTLEDLREHTKTFIAGYKAPRSLDLVEALPVSGAGKILKRELRRSYWSGDTRQVH</sequence>
<name>A0ABN1PHQ8_9ACTN</name>
<dbReference type="InterPro" id="IPR042099">
    <property type="entry name" value="ANL_N_sf"/>
</dbReference>
<evidence type="ECO:0000259" key="1">
    <source>
        <dbReference type="Pfam" id="PF00501"/>
    </source>
</evidence>
<dbReference type="InterPro" id="IPR000873">
    <property type="entry name" value="AMP-dep_synth/lig_dom"/>
</dbReference>
<dbReference type="PANTHER" id="PTHR43767:SF1">
    <property type="entry name" value="NONRIBOSOMAL PEPTIDE SYNTHASE PES1 (EUROFUNG)-RELATED"/>
    <property type="match status" value="1"/>
</dbReference>
<dbReference type="Proteomes" id="UP001500542">
    <property type="component" value="Unassembled WGS sequence"/>
</dbReference>
<reference evidence="3 4" key="1">
    <citation type="journal article" date="2019" name="Int. J. Syst. Evol. Microbiol.">
        <title>The Global Catalogue of Microorganisms (GCM) 10K type strain sequencing project: providing services to taxonomists for standard genome sequencing and annotation.</title>
        <authorList>
            <consortium name="The Broad Institute Genomics Platform"/>
            <consortium name="The Broad Institute Genome Sequencing Center for Infectious Disease"/>
            <person name="Wu L."/>
            <person name="Ma J."/>
        </authorList>
    </citation>
    <scope>NUCLEOTIDE SEQUENCE [LARGE SCALE GENOMIC DNA]</scope>
    <source>
        <strain evidence="3 4">JCM 10977</strain>
    </source>
</reference>
<dbReference type="PROSITE" id="PS00455">
    <property type="entry name" value="AMP_BINDING"/>
    <property type="match status" value="1"/>
</dbReference>
<dbReference type="Pfam" id="PF00501">
    <property type="entry name" value="AMP-binding"/>
    <property type="match status" value="1"/>
</dbReference>
<dbReference type="InterPro" id="IPR045851">
    <property type="entry name" value="AMP-bd_C_sf"/>
</dbReference>
<dbReference type="InterPro" id="IPR050237">
    <property type="entry name" value="ATP-dep_AMP-bd_enzyme"/>
</dbReference>
<dbReference type="Gene3D" id="3.40.50.12780">
    <property type="entry name" value="N-terminal domain of ligase-like"/>
    <property type="match status" value="1"/>
</dbReference>
<accession>A0ABN1PHQ8</accession>
<dbReference type="NCBIfam" id="NF004837">
    <property type="entry name" value="PRK06187.1"/>
    <property type="match status" value="1"/>
</dbReference>
<feature type="domain" description="AMP-dependent synthetase/ligase" evidence="1">
    <location>
        <begin position="8"/>
        <end position="370"/>
    </location>
</feature>
<keyword evidence="3" id="KW-0436">Ligase</keyword>
<dbReference type="GO" id="GO:0016874">
    <property type="term" value="F:ligase activity"/>
    <property type="evidence" value="ECO:0007669"/>
    <property type="project" value="UniProtKB-KW"/>
</dbReference>
<protein>
    <submittedName>
        <fullName evidence="3">Long-chain fatty acid--CoA ligase</fullName>
    </submittedName>
</protein>